<reference evidence="2" key="1">
    <citation type="journal article" date="2020" name="Cell">
        <title>Large-Scale Comparative Analyses of Tick Genomes Elucidate Their Genetic Diversity and Vector Capacities.</title>
        <authorList>
            <consortium name="Tick Genome and Microbiome Consortium (TIGMIC)"/>
            <person name="Jia N."/>
            <person name="Wang J."/>
            <person name="Shi W."/>
            <person name="Du L."/>
            <person name="Sun Y."/>
            <person name="Zhan W."/>
            <person name="Jiang J.F."/>
            <person name="Wang Q."/>
            <person name="Zhang B."/>
            <person name="Ji P."/>
            <person name="Bell-Sakyi L."/>
            <person name="Cui X.M."/>
            <person name="Yuan T.T."/>
            <person name="Jiang B.G."/>
            <person name="Yang W.F."/>
            <person name="Lam T.T."/>
            <person name="Chang Q.C."/>
            <person name="Ding S.J."/>
            <person name="Wang X.J."/>
            <person name="Zhu J.G."/>
            <person name="Ruan X.D."/>
            <person name="Zhao L."/>
            <person name="Wei J.T."/>
            <person name="Ye R.Z."/>
            <person name="Que T.C."/>
            <person name="Du C.H."/>
            <person name="Zhou Y.H."/>
            <person name="Cheng J.X."/>
            <person name="Dai P.F."/>
            <person name="Guo W.B."/>
            <person name="Han X.H."/>
            <person name="Huang E.J."/>
            <person name="Li L.F."/>
            <person name="Wei W."/>
            <person name="Gao Y.C."/>
            <person name="Liu J.Z."/>
            <person name="Shao H.Z."/>
            <person name="Wang X."/>
            <person name="Wang C.C."/>
            <person name="Yang T.C."/>
            <person name="Huo Q.B."/>
            <person name="Li W."/>
            <person name="Chen H.Y."/>
            <person name="Chen S.E."/>
            <person name="Zhou L.G."/>
            <person name="Ni X.B."/>
            <person name="Tian J.H."/>
            <person name="Sheng Y."/>
            <person name="Liu T."/>
            <person name="Pan Y.S."/>
            <person name="Xia L.Y."/>
            <person name="Li J."/>
            <person name="Zhao F."/>
            <person name="Cao W.C."/>
        </authorList>
    </citation>
    <scope>NUCLEOTIDE SEQUENCE</scope>
    <source>
        <strain evidence="2">Rsan-2018</strain>
    </source>
</reference>
<reference evidence="2" key="2">
    <citation type="submission" date="2021-09" db="EMBL/GenBank/DDBJ databases">
        <authorList>
            <person name="Jia N."/>
            <person name="Wang J."/>
            <person name="Shi W."/>
            <person name="Du L."/>
            <person name="Sun Y."/>
            <person name="Zhan W."/>
            <person name="Jiang J."/>
            <person name="Wang Q."/>
            <person name="Zhang B."/>
            <person name="Ji P."/>
            <person name="Sakyi L.B."/>
            <person name="Cui X."/>
            <person name="Yuan T."/>
            <person name="Jiang B."/>
            <person name="Yang W."/>
            <person name="Lam T.T.-Y."/>
            <person name="Chang Q."/>
            <person name="Ding S."/>
            <person name="Wang X."/>
            <person name="Zhu J."/>
            <person name="Ruan X."/>
            <person name="Zhao L."/>
            <person name="Wei J."/>
            <person name="Que T."/>
            <person name="Du C."/>
            <person name="Cheng J."/>
            <person name="Dai P."/>
            <person name="Han X."/>
            <person name="Huang E."/>
            <person name="Gao Y."/>
            <person name="Liu J."/>
            <person name="Shao H."/>
            <person name="Ye R."/>
            <person name="Li L."/>
            <person name="Wei W."/>
            <person name="Wang X."/>
            <person name="Wang C."/>
            <person name="Huo Q."/>
            <person name="Li W."/>
            <person name="Guo W."/>
            <person name="Chen H."/>
            <person name="Chen S."/>
            <person name="Zhou L."/>
            <person name="Zhou L."/>
            <person name="Ni X."/>
            <person name="Tian J."/>
            <person name="Zhou Y."/>
            <person name="Sheng Y."/>
            <person name="Liu T."/>
            <person name="Pan Y."/>
            <person name="Xia L."/>
            <person name="Li J."/>
            <person name="Zhao F."/>
            <person name="Cao W."/>
        </authorList>
    </citation>
    <scope>NUCLEOTIDE SEQUENCE</scope>
    <source>
        <strain evidence="2">Rsan-2018</strain>
        <tissue evidence="2">Larvae</tissue>
    </source>
</reference>
<dbReference type="Gene3D" id="1.10.10.2590">
    <property type="entry name" value="BEN domain"/>
    <property type="match status" value="1"/>
</dbReference>
<evidence type="ECO:0000313" key="3">
    <source>
        <dbReference type="Proteomes" id="UP000821837"/>
    </source>
</evidence>
<dbReference type="AlphaFoldDB" id="A0A9D4PWP5"/>
<gene>
    <name evidence="2" type="ORF">HPB52_015596</name>
</gene>
<sequence>MSYILVKWVTVDAWDVYPLRNLVDAEAGRRLIESQAFVDCMAGRVYQVQSSPDVEPDDAFIIGIGSQKAMEKRRNAIPVNVGILVVDIGNGVTVPEVMLQKWKAMCPTAPRFARALLRFLFSAEELRGSSLYGRPCNARPGQAPKRALDKNKVDAGIGYGGSPHELTRHWWVNTPMTNPGVRGCDYDDLCNAETISIN</sequence>
<dbReference type="EMBL" id="JABSTV010001250">
    <property type="protein sequence ID" value="KAH7957130.1"/>
    <property type="molecule type" value="Genomic_DNA"/>
</dbReference>
<organism evidence="2 3">
    <name type="scientific">Rhipicephalus sanguineus</name>
    <name type="common">Brown dog tick</name>
    <name type="synonym">Ixodes sanguineus</name>
    <dbReference type="NCBI Taxonomy" id="34632"/>
    <lineage>
        <taxon>Eukaryota</taxon>
        <taxon>Metazoa</taxon>
        <taxon>Ecdysozoa</taxon>
        <taxon>Arthropoda</taxon>
        <taxon>Chelicerata</taxon>
        <taxon>Arachnida</taxon>
        <taxon>Acari</taxon>
        <taxon>Parasitiformes</taxon>
        <taxon>Ixodida</taxon>
        <taxon>Ixodoidea</taxon>
        <taxon>Ixodidae</taxon>
        <taxon>Rhipicephalinae</taxon>
        <taxon>Rhipicephalus</taxon>
        <taxon>Rhipicephalus</taxon>
    </lineage>
</organism>
<dbReference type="GO" id="GO:0003677">
    <property type="term" value="F:DNA binding"/>
    <property type="evidence" value="ECO:0007669"/>
    <property type="project" value="InterPro"/>
</dbReference>
<dbReference type="Pfam" id="PF10523">
    <property type="entry name" value="BEN"/>
    <property type="match status" value="1"/>
</dbReference>
<accession>A0A9D4PWP5</accession>
<evidence type="ECO:0000313" key="2">
    <source>
        <dbReference type="EMBL" id="KAH7957130.1"/>
    </source>
</evidence>
<keyword evidence="3" id="KW-1185">Reference proteome</keyword>
<comment type="caution">
    <text evidence="2">The sequence shown here is derived from an EMBL/GenBank/DDBJ whole genome shotgun (WGS) entry which is preliminary data.</text>
</comment>
<protein>
    <recommendedName>
        <fullName evidence="1">BEN domain-containing protein</fullName>
    </recommendedName>
</protein>
<evidence type="ECO:0000259" key="1">
    <source>
        <dbReference type="Pfam" id="PF10523"/>
    </source>
</evidence>
<feature type="domain" description="BEN" evidence="1">
    <location>
        <begin position="112"/>
        <end position="154"/>
    </location>
</feature>
<name>A0A9D4PWP5_RHISA</name>
<proteinExistence type="predicted"/>
<dbReference type="Proteomes" id="UP000821837">
    <property type="component" value="Unassembled WGS sequence"/>
</dbReference>
<dbReference type="InterPro" id="IPR018379">
    <property type="entry name" value="BEN_domain"/>
</dbReference>